<dbReference type="GO" id="GO:0009279">
    <property type="term" value="C:cell outer membrane"/>
    <property type="evidence" value="ECO:0007669"/>
    <property type="project" value="UniProtKB-SubCell"/>
</dbReference>
<organism evidence="8 9">
    <name type="scientific">Solimonas marina</name>
    <dbReference type="NCBI Taxonomy" id="2714601"/>
    <lineage>
        <taxon>Bacteria</taxon>
        <taxon>Pseudomonadati</taxon>
        <taxon>Pseudomonadota</taxon>
        <taxon>Gammaproteobacteria</taxon>
        <taxon>Nevskiales</taxon>
        <taxon>Nevskiaceae</taxon>
        <taxon>Solimonas</taxon>
    </lineage>
</organism>
<dbReference type="AlphaFoldDB" id="A0A969W6R6"/>
<keyword evidence="3 4" id="KW-0998">Cell outer membrane</keyword>
<feature type="domain" description="Organic solvent tolerance-like N-terminal" evidence="6">
    <location>
        <begin position="50"/>
        <end position="179"/>
    </location>
</feature>
<dbReference type="Proteomes" id="UP000653472">
    <property type="component" value="Unassembled WGS sequence"/>
</dbReference>
<dbReference type="HAMAP" id="MF_01411">
    <property type="entry name" value="LPS_assembly_LptD"/>
    <property type="match status" value="1"/>
</dbReference>
<proteinExistence type="inferred from homology"/>
<evidence type="ECO:0000256" key="4">
    <source>
        <dbReference type="HAMAP-Rule" id="MF_01411"/>
    </source>
</evidence>
<dbReference type="GO" id="GO:0043165">
    <property type="term" value="P:Gram-negative-bacterium-type cell outer membrane assembly"/>
    <property type="evidence" value="ECO:0007669"/>
    <property type="project" value="UniProtKB-UniRule"/>
</dbReference>
<comment type="subunit">
    <text evidence="4">Component of the lipopolysaccharide transport and assembly complex. Interacts with LptE and LptA.</text>
</comment>
<gene>
    <name evidence="4 8" type="primary">lptD</name>
    <name evidence="8" type="ORF">G7Y82_03810</name>
</gene>
<reference evidence="8" key="1">
    <citation type="submission" date="2020-03" db="EMBL/GenBank/DDBJ databases">
        <title>Solimonas marina sp. nov., isolated from deep seawater of the Pacific Ocean.</title>
        <authorList>
            <person name="Liu X."/>
            <person name="Lai Q."/>
            <person name="Sun F."/>
            <person name="Gai Y."/>
            <person name="Li G."/>
            <person name="Shao Z."/>
        </authorList>
    </citation>
    <scope>NUCLEOTIDE SEQUENCE</scope>
    <source>
        <strain evidence="8">C16B3</strain>
    </source>
</reference>
<feature type="region of interest" description="Disordered" evidence="5">
    <location>
        <begin position="1"/>
        <end position="37"/>
    </location>
</feature>
<dbReference type="GO" id="GO:0015920">
    <property type="term" value="P:lipopolysaccharide transport"/>
    <property type="evidence" value="ECO:0007669"/>
    <property type="project" value="InterPro"/>
</dbReference>
<evidence type="ECO:0000313" key="9">
    <source>
        <dbReference type="Proteomes" id="UP000653472"/>
    </source>
</evidence>
<evidence type="ECO:0000256" key="3">
    <source>
        <dbReference type="ARBA" id="ARBA00023237"/>
    </source>
</evidence>
<dbReference type="Gene3D" id="2.60.450.10">
    <property type="entry name" value="Lipopolysaccharide (LPS) transport protein A like domain"/>
    <property type="match status" value="1"/>
</dbReference>
<comment type="caution">
    <text evidence="4">Lacks conserved residue(s) required for the propagation of feature annotation.</text>
</comment>
<sequence>MAAPAIAQSTLSTENDYSKDRHTYSGSSCAQLSDTLPPLEPLSDDKVHLSADNADLVRNGLSTLTGSVRVRRGDQEITANRIDYDEAQQRFIINDESVFRSSRAVIDSQHAQFSLNDDSGLFSDNSFTLLTRDARGHSDELKVNGDKTAELTGAAYTTCAPGNDSWYLEASHIHLDYDAGVGTATNARLRFQGVPIFYSPWLQFPINDQRRSGLLYPVLANTNKTGFDLREPLYLNLAPNYDATFTPRYMSKRGTQLELAGRYLLSNSEGNLGYQYLDQDRVTDERRTFAFFNDRSLLSPNLSMELHYADVSDPRYFEDLGSGGSGNGIDLSTDSFLDRSARLTYNSPGAYSLQVLVQDYQKITSSLTDVEDPYRRLPQVLFNTQTRNSFMYTRAGMSAEYSNFVRDDSVQGQRYDVDPYLKIERDTISWYSKAQLDYRYTGYELTDTAAGDPNAPHRALPIFSAEYGLRFERMLADGTPQTLEPRLFYLYVPYRNQSDLPVFDSGDPDFDFTQLFSRNRFSGLDRISDANEVALGLTGRQLDPSTGAVKASASIGQLYRFEAPKVSLPGEDAPNSGATDFIGEFAYNVSKNWGTHFVVQWSPEQSEFSRTGMAIRYRDDYSHYFEAAYRYRRDLLEEADLTAMTPIYHAISLASRWRYSVKDSQTLDSYVGLRYDTCCYAVDVAYRHYISDSQGNMNNGIYFQLELKGLGQIGSGFPNLRVDDDVY</sequence>
<dbReference type="PANTHER" id="PTHR30189:SF1">
    <property type="entry name" value="LPS-ASSEMBLY PROTEIN LPTD"/>
    <property type="match status" value="1"/>
</dbReference>
<feature type="domain" description="LptD C-terminal" evidence="7">
    <location>
        <begin position="286"/>
        <end position="657"/>
    </location>
</feature>
<protein>
    <recommendedName>
        <fullName evidence="4">LPS-assembly protein LptD</fullName>
    </recommendedName>
</protein>
<dbReference type="Pfam" id="PF04453">
    <property type="entry name" value="LptD"/>
    <property type="match status" value="1"/>
</dbReference>
<name>A0A969W6R6_9GAMM</name>
<comment type="function">
    <text evidence="4">Together with LptE, is involved in the assembly of lipopolysaccharide (LPS) at the surface of the outer membrane.</text>
</comment>
<comment type="subcellular location">
    <subcellularLocation>
        <location evidence="4">Cell outer membrane</location>
    </subcellularLocation>
</comment>
<keyword evidence="2 4" id="KW-0472">Membrane</keyword>
<dbReference type="InterPro" id="IPR005653">
    <property type="entry name" value="OstA-like_N"/>
</dbReference>
<comment type="similarity">
    <text evidence="4">Belongs to the LptD family.</text>
</comment>
<evidence type="ECO:0000313" key="8">
    <source>
        <dbReference type="EMBL" id="NKF21432.1"/>
    </source>
</evidence>
<dbReference type="Pfam" id="PF03968">
    <property type="entry name" value="LptD_N"/>
    <property type="match status" value="1"/>
</dbReference>
<accession>A0A969W6R6</accession>
<dbReference type="EMBL" id="JAAVXB010000002">
    <property type="protein sequence ID" value="NKF21432.1"/>
    <property type="molecule type" value="Genomic_DNA"/>
</dbReference>
<dbReference type="InterPro" id="IPR020889">
    <property type="entry name" value="LipoPS_assembly_LptD"/>
</dbReference>
<evidence type="ECO:0000259" key="7">
    <source>
        <dbReference type="Pfam" id="PF04453"/>
    </source>
</evidence>
<evidence type="ECO:0000256" key="2">
    <source>
        <dbReference type="ARBA" id="ARBA00023136"/>
    </source>
</evidence>
<evidence type="ECO:0000256" key="5">
    <source>
        <dbReference type="SAM" id="MobiDB-lite"/>
    </source>
</evidence>
<feature type="compositionally biased region" description="Polar residues" evidence="5">
    <location>
        <begin position="24"/>
        <end position="34"/>
    </location>
</feature>
<dbReference type="InterPro" id="IPR007543">
    <property type="entry name" value="LptD_C"/>
</dbReference>
<dbReference type="InterPro" id="IPR050218">
    <property type="entry name" value="LptD"/>
</dbReference>
<evidence type="ECO:0000259" key="6">
    <source>
        <dbReference type="Pfam" id="PF03968"/>
    </source>
</evidence>
<keyword evidence="1 4" id="KW-0732">Signal</keyword>
<evidence type="ECO:0000256" key="1">
    <source>
        <dbReference type="ARBA" id="ARBA00022729"/>
    </source>
</evidence>
<dbReference type="PANTHER" id="PTHR30189">
    <property type="entry name" value="LPS-ASSEMBLY PROTEIN"/>
    <property type="match status" value="1"/>
</dbReference>
<dbReference type="GO" id="GO:1990351">
    <property type="term" value="C:transporter complex"/>
    <property type="evidence" value="ECO:0007669"/>
    <property type="project" value="TreeGrafter"/>
</dbReference>
<keyword evidence="9" id="KW-1185">Reference proteome</keyword>
<comment type="caution">
    <text evidence="8">The sequence shown here is derived from an EMBL/GenBank/DDBJ whole genome shotgun (WGS) entry which is preliminary data.</text>
</comment>